<accession>G5IHC4</accession>
<evidence type="ECO:0000256" key="8">
    <source>
        <dbReference type="PIRSR" id="PIRSR617736-1"/>
    </source>
</evidence>
<dbReference type="HOGENOM" id="CLU_001859_1_3_9"/>
<feature type="binding site" evidence="9">
    <location>
        <position position="118"/>
    </location>
    <ligand>
        <name>substrate</name>
    </ligand>
</feature>
<dbReference type="GO" id="GO:0008422">
    <property type="term" value="F:beta-glucosidase activity"/>
    <property type="evidence" value="ECO:0007669"/>
    <property type="project" value="UniProtKB-EC"/>
</dbReference>
<dbReference type="GO" id="GO:0005829">
    <property type="term" value="C:cytosol"/>
    <property type="evidence" value="ECO:0007669"/>
    <property type="project" value="TreeGrafter"/>
</dbReference>
<dbReference type="PANTHER" id="PTHR10353:SF36">
    <property type="entry name" value="LP05116P"/>
    <property type="match status" value="1"/>
</dbReference>
<evidence type="ECO:0000256" key="6">
    <source>
        <dbReference type="ARBA" id="ARBA00023295"/>
    </source>
</evidence>
<dbReference type="PRINTS" id="PR00131">
    <property type="entry name" value="GLHYDRLASE1"/>
</dbReference>
<feature type="binding site" evidence="9">
    <location>
        <begin position="420"/>
        <end position="421"/>
    </location>
    <ligand>
        <name>substrate</name>
    </ligand>
</feature>
<keyword evidence="4" id="KW-0136">Cellulose degradation</keyword>
<dbReference type="InterPro" id="IPR017736">
    <property type="entry name" value="Glyco_hydro_1_beta-glucosidase"/>
</dbReference>
<dbReference type="InterPro" id="IPR018120">
    <property type="entry name" value="Glyco_hydro_1_AS"/>
</dbReference>
<organism evidence="13 14">
    <name type="scientific">Hungatella hathewayi WAL-18680</name>
    <dbReference type="NCBI Taxonomy" id="742737"/>
    <lineage>
        <taxon>Bacteria</taxon>
        <taxon>Bacillati</taxon>
        <taxon>Bacillota</taxon>
        <taxon>Clostridia</taxon>
        <taxon>Lachnospirales</taxon>
        <taxon>Lachnospiraceae</taxon>
        <taxon>Hungatella</taxon>
    </lineage>
</organism>
<evidence type="ECO:0000256" key="5">
    <source>
        <dbReference type="ARBA" id="ARBA00023277"/>
    </source>
</evidence>
<comment type="similarity">
    <text evidence="1 11">Belongs to the glycosyl hydrolase 1 family.</text>
</comment>
<reference evidence="13 14" key="1">
    <citation type="submission" date="2011-08" db="EMBL/GenBank/DDBJ databases">
        <title>The Genome Sequence of Clostridium hathewayi WAL-18680.</title>
        <authorList>
            <consortium name="The Broad Institute Genome Sequencing Platform"/>
            <person name="Earl A."/>
            <person name="Ward D."/>
            <person name="Feldgarden M."/>
            <person name="Gevers D."/>
            <person name="Finegold S.M."/>
            <person name="Summanen P.H."/>
            <person name="Molitoris D.R."/>
            <person name="Song M."/>
            <person name="Daigneault M."/>
            <person name="Allen-Vercoe E."/>
            <person name="Young S.K."/>
            <person name="Zeng Q."/>
            <person name="Gargeya S."/>
            <person name="Fitzgerald M."/>
            <person name="Haas B."/>
            <person name="Abouelleil A."/>
            <person name="Alvarado L."/>
            <person name="Arachchi H.M."/>
            <person name="Berlin A."/>
            <person name="Brown A."/>
            <person name="Chapman S.B."/>
            <person name="Chen Z."/>
            <person name="Dunbar C."/>
            <person name="Freedman E."/>
            <person name="Gearin G."/>
            <person name="Gellesch M."/>
            <person name="Goldberg J."/>
            <person name="Griggs A."/>
            <person name="Gujja S."/>
            <person name="Heiman D."/>
            <person name="Howarth C."/>
            <person name="Larson L."/>
            <person name="Lui A."/>
            <person name="MacDonald P.J.P."/>
            <person name="Montmayeur A."/>
            <person name="Murphy C."/>
            <person name="Neiman D."/>
            <person name="Pearson M."/>
            <person name="Priest M."/>
            <person name="Roberts A."/>
            <person name="Saif S."/>
            <person name="Shea T."/>
            <person name="Shenoy N."/>
            <person name="Sisk P."/>
            <person name="Stolte C."/>
            <person name="Sykes S."/>
            <person name="Wortman J."/>
            <person name="Nusbaum C."/>
            <person name="Birren B."/>
        </authorList>
    </citation>
    <scope>NUCLEOTIDE SEQUENCE [LARGE SCALE GENOMIC DNA]</scope>
    <source>
        <strain evidence="13 14">WAL-18680</strain>
    </source>
</reference>
<keyword evidence="14" id="KW-1185">Reference proteome</keyword>
<evidence type="ECO:0000256" key="4">
    <source>
        <dbReference type="ARBA" id="ARBA00023001"/>
    </source>
</evidence>
<dbReference type="Gene3D" id="3.20.20.80">
    <property type="entry name" value="Glycosidases"/>
    <property type="match status" value="1"/>
</dbReference>
<keyword evidence="7" id="KW-0624">Polysaccharide degradation</keyword>
<evidence type="ECO:0000256" key="1">
    <source>
        <dbReference type="ARBA" id="ARBA00010838"/>
    </source>
</evidence>
<dbReference type="OrthoDB" id="2339329at2"/>
<protein>
    <recommendedName>
        <fullName evidence="2 11">Beta-glucosidase</fullName>
        <ecNumber evidence="2 11">3.2.1.21</ecNumber>
    </recommendedName>
</protein>
<evidence type="ECO:0000256" key="10">
    <source>
        <dbReference type="PROSITE-ProRule" id="PRU10055"/>
    </source>
</evidence>
<dbReference type="Proteomes" id="UP000005384">
    <property type="component" value="Unassembled WGS sequence"/>
</dbReference>
<keyword evidence="5" id="KW-0119">Carbohydrate metabolism</keyword>
<evidence type="ECO:0000256" key="9">
    <source>
        <dbReference type="PIRSR" id="PIRSR617736-2"/>
    </source>
</evidence>
<keyword evidence="6 11" id="KW-0326">Glycosidase</keyword>
<feature type="compositionally biased region" description="Gly residues" evidence="12">
    <location>
        <begin position="312"/>
        <end position="323"/>
    </location>
</feature>
<dbReference type="PANTHER" id="PTHR10353">
    <property type="entry name" value="GLYCOSYL HYDROLASE"/>
    <property type="match status" value="1"/>
</dbReference>
<evidence type="ECO:0000256" key="7">
    <source>
        <dbReference type="ARBA" id="ARBA00023326"/>
    </source>
</evidence>
<dbReference type="PROSITE" id="PS00572">
    <property type="entry name" value="GLYCOSYL_HYDROL_F1_1"/>
    <property type="match status" value="1"/>
</dbReference>
<evidence type="ECO:0000256" key="11">
    <source>
        <dbReference type="RuleBase" id="RU361175"/>
    </source>
</evidence>
<feature type="region of interest" description="Disordered" evidence="12">
    <location>
        <begin position="312"/>
        <end position="332"/>
    </location>
</feature>
<dbReference type="InterPro" id="IPR001360">
    <property type="entry name" value="Glyco_hydro_1"/>
</dbReference>
<dbReference type="InterPro" id="IPR017853">
    <property type="entry name" value="GH"/>
</dbReference>
<keyword evidence="3 11" id="KW-0378">Hydrolase</keyword>
<feature type="binding site" evidence="9">
    <location>
        <position position="162"/>
    </location>
    <ligand>
        <name>substrate</name>
    </ligand>
</feature>
<feature type="binding site" evidence="9">
    <location>
        <position position="17"/>
    </location>
    <ligand>
        <name>substrate</name>
    </ligand>
</feature>
<feature type="active site" description="Proton donor" evidence="8">
    <location>
        <position position="163"/>
    </location>
</feature>
<gene>
    <name evidence="13" type="ORF">HMPREF9473_02902</name>
</gene>
<dbReference type="EMBL" id="ADLN01000075">
    <property type="protein sequence ID" value="EHI59195.1"/>
    <property type="molecule type" value="Genomic_DNA"/>
</dbReference>
<dbReference type="EC" id="3.2.1.21" evidence="2 11"/>
<comment type="caution">
    <text evidence="13">The sequence shown here is derived from an EMBL/GenBank/DDBJ whole genome shotgun (WGS) entry which is preliminary data.</text>
</comment>
<dbReference type="RefSeq" id="WP_006780880.1">
    <property type="nucleotide sequence ID" value="NZ_CP040506.1"/>
</dbReference>
<evidence type="ECO:0000313" key="13">
    <source>
        <dbReference type="EMBL" id="EHI59195.1"/>
    </source>
</evidence>
<evidence type="ECO:0000256" key="12">
    <source>
        <dbReference type="SAM" id="MobiDB-lite"/>
    </source>
</evidence>
<feature type="binding site" evidence="9">
    <location>
        <position position="301"/>
    </location>
    <ligand>
        <name>substrate</name>
    </ligand>
</feature>
<evidence type="ECO:0000313" key="14">
    <source>
        <dbReference type="Proteomes" id="UP000005384"/>
    </source>
</evidence>
<name>G5IHC4_9FIRM</name>
<comment type="catalytic activity">
    <reaction evidence="11">
        <text>Hydrolysis of terminal, non-reducing beta-D-glucosyl residues with release of beta-D-glucose.</text>
        <dbReference type="EC" id="3.2.1.21"/>
    </reaction>
</comment>
<dbReference type="GO" id="GO:0030245">
    <property type="term" value="P:cellulose catabolic process"/>
    <property type="evidence" value="ECO:0007669"/>
    <property type="project" value="UniProtKB-KW"/>
</dbReference>
<sequence length="461" mass="52285">MSFRNDFVWGAATSACQIEGAAFEDGKGKSIWDVYAHLPGKVFEGEHGDVACDHYHRFEEDVKLMAELGISAYRFSISWPRVMPEGTGPVNEKGILFYSRLVDCLLSHGITPYVTLYHWDQPYELYKKGGWLNPDSPKWFAEYARTVGEALGDRVKHFITFNEPQVFIGLAFVDGVHAPGHRMSRAETLLMAHHVLLAHGMASQALRACVPEVQVGYAPTSDVPVPVSDSPEHVAAARNAYFAMPENGDWSWNVSWWSDPVMLGHYPEDGLRILEPDLPLIRQDDMKTIFQKPDFYGQNIYRGIPVSAAGNGTGNKVGDGAGGWRKEKRSPGSPKTAIGWPVDFDCLYWGVKFLYERYQTPIFVTENGMSSHDWPSLDGKVHDPARIDYLHRHLRGLRRAAEDGVDVAGYFQWSLMDNFEWARGYNDRFGLIYVDFETQKRLPKDSFYWYRDVIRGNGENL</sequence>
<dbReference type="AlphaFoldDB" id="G5IHC4"/>
<dbReference type="NCBIfam" id="TIGR03356">
    <property type="entry name" value="BGL"/>
    <property type="match status" value="1"/>
</dbReference>
<proteinExistence type="inferred from homology"/>
<dbReference type="PATRIC" id="fig|742737.3.peg.2902"/>
<feature type="active site" description="Nucleophile" evidence="8 10">
    <location>
        <position position="366"/>
    </location>
</feature>
<evidence type="ECO:0000256" key="2">
    <source>
        <dbReference type="ARBA" id="ARBA00012744"/>
    </source>
</evidence>
<dbReference type="FunFam" id="3.20.20.80:FF:000004">
    <property type="entry name" value="Beta-glucosidase 6-phospho-beta-glucosidase"/>
    <property type="match status" value="1"/>
</dbReference>
<dbReference type="SUPFAM" id="SSF51445">
    <property type="entry name" value="(Trans)glycosidases"/>
    <property type="match status" value="1"/>
</dbReference>
<evidence type="ECO:0000256" key="3">
    <source>
        <dbReference type="ARBA" id="ARBA00022801"/>
    </source>
</evidence>
<feature type="binding site" evidence="9">
    <location>
        <position position="413"/>
    </location>
    <ligand>
        <name>substrate</name>
    </ligand>
</feature>
<dbReference type="Pfam" id="PF00232">
    <property type="entry name" value="Glyco_hydro_1"/>
    <property type="match status" value="1"/>
</dbReference>